<dbReference type="InterPro" id="IPR050556">
    <property type="entry name" value="Type_II_TA_system_RNase"/>
</dbReference>
<evidence type="ECO:0000256" key="7">
    <source>
        <dbReference type="ARBA" id="ARBA00038093"/>
    </source>
</evidence>
<dbReference type="InterPro" id="IPR022907">
    <property type="entry name" value="VapC_family"/>
</dbReference>
<dbReference type="HAMAP" id="MF_00265">
    <property type="entry name" value="VapC_Nob1"/>
    <property type="match status" value="1"/>
</dbReference>
<evidence type="ECO:0000256" key="4">
    <source>
        <dbReference type="ARBA" id="ARBA00022723"/>
    </source>
</evidence>
<comment type="similarity">
    <text evidence="7 8">Belongs to the PINc/VapC protein family.</text>
</comment>
<keyword evidence="10" id="KW-0255">Endonuclease</keyword>
<name>A0A5C6D246_9BACT</name>
<dbReference type="GO" id="GO:0004540">
    <property type="term" value="F:RNA nuclease activity"/>
    <property type="evidence" value="ECO:0007669"/>
    <property type="project" value="InterPro"/>
</dbReference>
<dbReference type="SUPFAM" id="SSF88723">
    <property type="entry name" value="PIN domain-like"/>
    <property type="match status" value="1"/>
</dbReference>
<keyword evidence="4 8" id="KW-0479">Metal-binding</keyword>
<dbReference type="GO" id="GO:0000287">
    <property type="term" value="F:magnesium ion binding"/>
    <property type="evidence" value="ECO:0007669"/>
    <property type="project" value="UniProtKB-UniRule"/>
</dbReference>
<comment type="cofactor">
    <cofactor evidence="1 8">
        <name>Mg(2+)</name>
        <dbReference type="ChEBI" id="CHEBI:18420"/>
    </cofactor>
</comment>
<accession>A0A5C6D246</accession>
<dbReference type="EC" id="3.1.-.-" evidence="8"/>
<evidence type="ECO:0000256" key="2">
    <source>
        <dbReference type="ARBA" id="ARBA00022649"/>
    </source>
</evidence>
<comment type="caution">
    <text evidence="10">The sequence shown here is derived from an EMBL/GenBank/DDBJ whole genome shotgun (WGS) entry which is preliminary data.</text>
</comment>
<dbReference type="OrthoDB" id="282208at2"/>
<evidence type="ECO:0000259" key="9">
    <source>
        <dbReference type="Pfam" id="PF01850"/>
    </source>
</evidence>
<evidence type="ECO:0000256" key="1">
    <source>
        <dbReference type="ARBA" id="ARBA00001946"/>
    </source>
</evidence>
<dbReference type="Pfam" id="PF01850">
    <property type="entry name" value="PIN"/>
    <property type="match status" value="1"/>
</dbReference>
<protein>
    <recommendedName>
        <fullName evidence="8">Ribonuclease VapC</fullName>
        <shortName evidence="8">RNase VapC</shortName>
        <ecNumber evidence="8">3.1.-.-</ecNumber>
    </recommendedName>
    <alternativeName>
        <fullName evidence="8">Toxin VapC</fullName>
    </alternativeName>
</protein>
<dbReference type="Gene3D" id="3.40.50.1010">
    <property type="entry name" value="5'-nuclease"/>
    <property type="match status" value="1"/>
</dbReference>
<evidence type="ECO:0000313" key="10">
    <source>
        <dbReference type="EMBL" id="TWU29851.1"/>
    </source>
</evidence>
<dbReference type="EMBL" id="SJPS01000001">
    <property type="protein sequence ID" value="TWU29851.1"/>
    <property type="molecule type" value="Genomic_DNA"/>
</dbReference>
<organism evidence="10 11">
    <name type="scientific">Bythopirellula polymerisocia</name>
    <dbReference type="NCBI Taxonomy" id="2528003"/>
    <lineage>
        <taxon>Bacteria</taxon>
        <taxon>Pseudomonadati</taxon>
        <taxon>Planctomycetota</taxon>
        <taxon>Planctomycetia</taxon>
        <taxon>Pirellulales</taxon>
        <taxon>Lacipirellulaceae</taxon>
        <taxon>Bythopirellula</taxon>
    </lineage>
</organism>
<keyword evidence="6 8" id="KW-0460">Magnesium</keyword>
<evidence type="ECO:0000256" key="6">
    <source>
        <dbReference type="ARBA" id="ARBA00022842"/>
    </source>
</evidence>
<dbReference type="PANTHER" id="PTHR33653">
    <property type="entry name" value="RIBONUCLEASE VAPC2"/>
    <property type="match status" value="1"/>
</dbReference>
<dbReference type="InterPro" id="IPR002716">
    <property type="entry name" value="PIN_dom"/>
</dbReference>
<feature type="domain" description="PIN" evidence="9">
    <location>
        <begin position="5"/>
        <end position="126"/>
    </location>
</feature>
<dbReference type="RefSeq" id="WP_146447813.1">
    <property type="nucleotide sequence ID" value="NZ_SJPS01000001.1"/>
</dbReference>
<evidence type="ECO:0000313" key="11">
    <source>
        <dbReference type="Proteomes" id="UP000318437"/>
    </source>
</evidence>
<dbReference type="GO" id="GO:0016787">
    <property type="term" value="F:hydrolase activity"/>
    <property type="evidence" value="ECO:0007669"/>
    <property type="project" value="UniProtKB-KW"/>
</dbReference>
<keyword evidence="2 8" id="KW-1277">Toxin-antitoxin system</keyword>
<dbReference type="GO" id="GO:0004519">
    <property type="term" value="F:endonuclease activity"/>
    <property type="evidence" value="ECO:0007669"/>
    <property type="project" value="UniProtKB-KW"/>
</dbReference>
<dbReference type="Proteomes" id="UP000318437">
    <property type="component" value="Unassembled WGS sequence"/>
</dbReference>
<dbReference type="PANTHER" id="PTHR33653:SF1">
    <property type="entry name" value="RIBONUCLEASE VAPC2"/>
    <property type="match status" value="1"/>
</dbReference>
<comment type="function">
    <text evidence="8">Toxic component of a toxin-antitoxin (TA) system. An RNase.</text>
</comment>
<feature type="binding site" evidence="8">
    <location>
        <position position="7"/>
    </location>
    <ligand>
        <name>Mg(2+)</name>
        <dbReference type="ChEBI" id="CHEBI:18420"/>
    </ligand>
</feature>
<evidence type="ECO:0000256" key="5">
    <source>
        <dbReference type="ARBA" id="ARBA00022801"/>
    </source>
</evidence>
<gene>
    <name evidence="10" type="primary">vapC_1</name>
    <name evidence="8" type="synonym">vapC</name>
    <name evidence="10" type="ORF">Pla144_06310</name>
</gene>
<dbReference type="AlphaFoldDB" id="A0A5C6D246"/>
<dbReference type="InterPro" id="IPR029060">
    <property type="entry name" value="PIN-like_dom_sf"/>
</dbReference>
<sequence length="140" mass="15137">MNRSLLDTDIFSEVLKNKDARVRDQAMQYRKLFGRYSISALTVTEIIAGFSKANSPRELAAFRAALGGVEVLPLGRDAADLAGEILGALARTGQPIGATDPLIAAVAISNNLVLVTGNTKHFERVQALGFQLQLANWRVE</sequence>
<reference evidence="10 11" key="1">
    <citation type="submission" date="2019-02" db="EMBL/GenBank/DDBJ databases">
        <title>Deep-cultivation of Planctomycetes and their phenomic and genomic characterization uncovers novel biology.</title>
        <authorList>
            <person name="Wiegand S."/>
            <person name="Jogler M."/>
            <person name="Boedeker C."/>
            <person name="Pinto D."/>
            <person name="Vollmers J."/>
            <person name="Rivas-Marin E."/>
            <person name="Kohn T."/>
            <person name="Peeters S.H."/>
            <person name="Heuer A."/>
            <person name="Rast P."/>
            <person name="Oberbeckmann S."/>
            <person name="Bunk B."/>
            <person name="Jeske O."/>
            <person name="Meyerdierks A."/>
            <person name="Storesund J.E."/>
            <person name="Kallscheuer N."/>
            <person name="Luecker S."/>
            <person name="Lage O.M."/>
            <person name="Pohl T."/>
            <person name="Merkel B.J."/>
            <person name="Hornburger P."/>
            <person name="Mueller R.-W."/>
            <person name="Bruemmer F."/>
            <person name="Labrenz M."/>
            <person name="Spormann A.M."/>
            <person name="Op Den Camp H."/>
            <person name="Overmann J."/>
            <person name="Amann R."/>
            <person name="Jetten M.S.M."/>
            <person name="Mascher T."/>
            <person name="Medema M.H."/>
            <person name="Devos D.P."/>
            <person name="Kaster A.-K."/>
            <person name="Ovreas L."/>
            <person name="Rohde M."/>
            <person name="Galperin M.Y."/>
            <person name="Jogler C."/>
        </authorList>
    </citation>
    <scope>NUCLEOTIDE SEQUENCE [LARGE SCALE GENOMIC DNA]</scope>
    <source>
        <strain evidence="10 11">Pla144</strain>
    </source>
</reference>
<keyword evidence="3 8" id="KW-0540">Nuclease</keyword>
<dbReference type="GO" id="GO:0090729">
    <property type="term" value="F:toxin activity"/>
    <property type="evidence" value="ECO:0007669"/>
    <property type="project" value="UniProtKB-KW"/>
</dbReference>
<proteinExistence type="inferred from homology"/>
<keyword evidence="8" id="KW-0800">Toxin</keyword>
<keyword evidence="5 8" id="KW-0378">Hydrolase</keyword>
<evidence type="ECO:0000256" key="8">
    <source>
        <dbReference type="HAMAP-Rule" id="MF_00265"/>
    </source>
</evidence>
<feature type="binding site" evidence="8">
    <location>
        <position position="100"/>
    </location>
    <ligand>
        <name>Mg(2+)</name>
        <dbReference type="ChEBI" id="CHEBI:18420"/>
    </ligand>
</feature>
<evidence type="ECO:0000256" key="3">
    <source>
        <dbReference type="ARBA" id="ARBA00022722"/>
    </source>
</evidence>
<keyword evidence="11" id="KW-1185">Reference proteome</keyword>